<dbReference type="PANTHER" id="PTHR43537:SF20">
    <property type="entry name" value="HTH-TYPE TRANSCRIPTIONAL REPRESSOR GLAR"/>
    <property type="match status" value="1"/>
</dbReference>
<comment type="caution">
    <text evidence="5">The sequence shown here is derived from an EMBL/GenBank/DDBJ whole genome shotgun (WGS) entry which is preliminary data.</text>
</comment>
<dbReference type="Pfam" id="PF07729">
    <property type="entry name" value="FCD"/>
    <property type="match status" value="1"/>
</dbReference>
<evidence type="ECO:0000313" key="6">
    <source>
        <dbReference type="Proteomes" id="UP001559025"/>
    </source>
</evidence>
<dbReference type="Gene3D" id="1.20.120.530">
    <property type="entry name" value="GntR ligand-binding domain-like"/>
    <property type="match status" value="1"/>
</dbReference>
<keyword evidence="6" id="KW-1185">Reference proteome</keyword>
<dbReference type="InterPro" id="IPR011711">
    <property type="entry name" value="GntR_C"/>
</dbReference>
<evidence type="ECO:0000259" key="4">
    <source>
        <dbReference type="PROSITE" id="PS50949"/>
    </source>
</evidence>
<dbReference type="InterPro" id="IPR008920">
    <property type="entry name" value="TF_FadR/GntR_C"/>
</dbReference>
<feature type="domain" description="HTH gntR-type" evidence="4">
    <location>
        <begin position="9"/>
        <end position="76"/>
    </location>
</feature>
<evidence type="ECO:0000313" key="5">
    <source>
        <dbReference type="EMBL" id="MEX4006106.1"/>
    </source>
</evidence>
<sequence length="224" mass="25205">MSELTSVLDTAGEAAYRHIRHDIIFGGLAPGARLRLERLRETYQASVSTLREILNRLASERLVLAEGQRGFAVASVSQQHFRDVAAMRELLEGHALKESFLRGDVEWEGAVLAAHHKLARMEAQMAGGARSVTEDWKRYDREFHAALISACGSNELMSAHRQIFDHYLRYQIIAVIYRGEEASAEHRQLLDCALKRDHDTAMAILARHIRACVEHTVRNGLLPA</sequence>
<dbReference type="InterPro" id="IPR000524">
    <property type="entry name" value="Tscrpt_reg_HTH_GntR"/>
</dbReference>
<dbReference type="RefSeq" id="WP_368801471.1">
    <property type="nucleotide sequence ID" value="NZ_JAZHFV010000001.1"/>
</dbReference>
<dbReference type="SMART" id="SM00345">
    <property type="entry name" value="HTH_GNTR"/>
    <property type="match status" value="1"/>
</dbReference>
<keyword evidence="2" id="KW-0238">DNA-binding</keyword>
<name>A0ABV3WN81_9HYPH</name>
<dbReference type="PROSITE" id="PS50949">
    <property type="entry name" value="HTH_GNTR"/>
    <property type="match status" value="1"/>
</dbReference>
<dbReference type="Proteomes" id="UP001559025">
    <property type="component" value="Unassembled WGS sequence"/>
</dbReference>
<keyword evidence="1" id="KW-0805">Transcription regulation</keyword>
<dbReference type="PANTHER" id="PTHR43537">
    <property type="entry name" value="TRANSCRIPTIONAL REGULATOR, GNTR FAMILY"/>
    <property type="match status" value="1"/>
</dbReference>
<dbReference type="Pfam" id="PF00392">
    <property type="entry name" value="GntR"/>
    <property type="match status" value="1"/>
</dbReference>
<dbReference type="SUPFAM" id="SSF48008">
    <property type="entry name" value="GntR ligand-binding domain-like"/>
    <property type="match status" value="1"/>
</dbReference>
<evidence type="ECO:0000256" key="2">
    <source>
        <dbReference type="ARBA" id="ARBA00023125"/>
    </source>
</evidence>
<protein>
    <submittedName>
        <fullName evidence="5">GntR family transcriptional regulator</fullName>
    </submittedName>
</protein>
<dbReference type="SMART" id="SM00895">
    <property type="entry name" value="FCD"/>
    <property type="match status" value="1"/>
</dbReference>
<keyword evidence="3" id="KW-0804">Transcription</keyword>
<organism evidence="5 6">
    <name type="scientific">Neoaquamicrobium sediminum</name>
    <dbReference type="NCBI Taxonomy" id="1849104"/>
    <lineage>
        <taxon>Bacteria</taxon>
        <taxon>Pseudomonadati</taxon>
        <taxon>Pseudomonadota</taxon>
        <taxon>Alphaproteobacteria</taxon>
        <taxon>Hyphomicrobiales</taxon>
        <taxon>Phyllobacteriaceae</taxon>
        <taxon>Neoaquamicrobium</taxon>
    </lineage>
</organism>
<reference evidence="5 6" key="1">
    <citation type="submission" date="2024-01" db="EMBL/GenBank/DDBJ databases">
        <title>New evidence supports the origin of RcGTA from prophage.</title>
        <authorList>
            <person name="Xu Y."/>
            <person name="Liu B."/>
            <person name="Chen F."/>
        </authorList>
    </citation>
    <scope>NUCLEOTIDE SEQUENCE [LARGE SCALE GENOMIC DNA]</scope>
    <source>
        <strain evidence="5 6">CBW1107-2</strain>
    </source>
</reference>
<dbReference type="InterPro" id="IPR036388">
    <property type="entry name" value="WH-like_DNA-bd_sf"/>
</dbReference>
<evidence type="ECO:0000256" key="3">
    <source>
        <dbReference type="ARBA" id="ARBA00023163"/>
    </source>
</evidence>
<dbReference type="InterPro" id="IPR036390">
    <property type="entry name" value="WH_DNA-bd_sf"/>
</dbReference>
<dbReference type="SUPFAM" id="SSF46785">
    <property type="entry name" value="Winged helix' DNA-binding domain"/>
    <property type="match status" value="1"/>
</dbReference>
<proteinExistence type="predicted"/>
<evidence type="ECO:0000256" key="1">
    <source>
        <dbReference type="ARBA" id="ARBA00023015"/>
    </source>
</evidence>
<dbReference type="Gene3D" id="1.10.10.10">
    <property type="entry name" value="Winged helix-like DNA-binding domain superfamily/Winged helix DNA-binding domain"/>
    <property type="match status" value="1"/>
</dbReference>
<dbReference type="EMBL" id="JAZHFV010000001">
    <property type="protein sequence ID" value="MEX4006106.1"/>
    <property type="molecule type" value="Genomic_DNA"/>
</dbReference>
<accession>A0ABV3WN81</accession>
<gene>
    <name evidence="5" type="ORF">V1479_02255</name>
</gene>